<sequence length="202" mass="23609">MLRAEYGDKITIAEYFPFYQFTDRHVTFLYDNSPILNIYGNNKVCTPYFYLEKKKINIATYLYTVMMCLILSQYYKIYTNSDEEKNMNCMLSTLIKLRQQYLDKHNKTVLDDTPFKEFVLNCIGESYDSKLMRLIAKKNVGMKKPFVFQFRYNYGGITPDTSRVRFANTSGGIIVNEKQMITTNAKPESIAEPVEPVTEETT</sequence>
<dbReference type="Pfam" id="PF21649">
    <property type="entry name" value="APMV_polyA_pol_cat_2nd"/>
    <property type="match status" value="1"/>
</dbReference>
<dbReference type="EMBL" id="MK072149">
    <property type="protein sequence ID" value="AYV79496.1"/>
    <property type="molecule type" value="Genomic_DNA"/>
</dbReference>
<dbReference type="InterPro" id="IPR049463">
    <property type="entry name" value="APMV_polyA_pol_cat_2nd"/>
</dbReference>
<proteinExistence type="predicted"/>
<name>A0A3G4ZX72_9VIRU</name>
<protein>
    <submittedName>
        <fullName evidence="2">Putative polyadenylate polymerase catalytic subunit</fullName>
    </submittedName>
</protein>
<reference evidence="2" key="1">
    <citation type="submission" date="2018-10" db="EMBL/GenBank/DDBJ databases">
        <title>Hidden diversity of soil giant viruses.</title>
        <authorList>
            <person name="Schulz F."/>
            <person name="Alteio L."/>
            <person name="Goudeau D."/>
            <person name="Ryan E.M."/>
            <person name="Malmstrom R.R."/>
            <person name="Blanchard J."/>
            <person name="Woyke T."/>
        </authorList>
    </citation>
    <scope>NUCLEOTIDE SEQUENCE</scope>
    <source>
        <strain evidence="2">FNV1</strain>
    </source>
</reference>
<gene>
    <name evidence="2" type="ORF">Faunusvirus18_1</name>
</gene>
<evidence type="ECO:0000259" key="1">
    <source>
        <dbReference type="Pfam" id="PF21649"/>
    </source>
</evidence>
<accession>A0A3G4ZX72</accession>
<evidence type="ECO:0000313" key="2">
    <source>
        <dbReference type="EMBL" id="AYV79496.1"/>
    </source>
</evidence>
<organism evidence="2">
    <name type="scientific">Faunusvirus sp</name>
    <dbReference type="NCBI Taxonomy" id="2487766"/>
    <lineage>
        <taxon>Viruses</taxon>
        <taxon>Varidnaviria</taxon>
        <taxon>Bamfordvirae</taxon>
        <taxon>Nucleocytoviricota</taxon>
        <taxon>Megaviricetes</taxon>
        <taxon>Imitervirales</taxon>
        <taxon>Mimiviridae</taxon>
    </lineage>
</organism>
<feature type="domain" description="Putative poly(A) polymerase catalytic subunit C-terminal mimivirus" evidence="1">
    <location>
        <begin position="5"/>
        <end position="181"/>
    </location>
</feature>